<gene>
    <name evidence="2" type="ORF">T265_04674</name>
</gene>
<dbReference type="AlphaFoldDB" id="A0A074ZN38"/>
<feature type="region of interest" description="Disordered" evidence="1">
    <location>
        <begin position="1"/>
        <end position="30"/>
    </location>
</feature>
<evidence type="ECO:0000313" key="2">
    <source>
        <dbReference type="EMBL" id="KER28541.1"/>
    </source>
</evidence>
<keyword evidence="3" id="KW-1185">Reference proteome</keyword>
<dbReference type="RefSeq" id="XP_009167729.1">
    <property type="nucleotide sequence ID" value="XM_009169465.1"/>
</dbReference>
<dbReference type="EMBL" id="KL596697">
    <property type="protein sequence ID" value="KER28541.1"/>
    <property type="molecule type" value="Genomic_DNA"/>
</dbReference>
<evidence type="ECO:0000313" key="3">
    <source>
        <dbReference type="Proteomes" id="UP000054324"/>
    </source>
</evidence>
<proteinExistence type="predicted"/>
<accession>A0A074ZN38</accession>
<evidence type="ECO:0000256" key="1">
    <source>
        <dbReference type="SAM" id="MobiDB-lite"/>
    </source>
</evidence>
<reference evidence="2 3" key="1">
    <citation type="submission" date="2013-11" db="EMBL/GenBank/DDBJ databases">
        <title>Opisthorchis viverrini - life in the bile duct.</title>
        <authorList>
            <person name="Young N.D."/>
            <person name="Nagarajan N."/>
            <person name="Lin S.J."/>
            <person name="Korhonen P.K."/>
            <person name="Jex A.R."/>
            <person name="Hall R.S."/>
            <person name="Safavi-Hemami H."/>
            <person name="Kaewkong W."/>
            <person name="Bertrand D."/>
            <person name="Gao S."/>
            <person name="Seet Q."/>
            <person name="Wongkham S."/>
            <person name="Teh B.T."/>
            <person name="Wongkham C."/>
            <person name="Intapan P.M."/>
            <person name="Maleewong W."/>
            <person name="Yang X."/>
            <person name="Hu M."/>
            <person name="Wang Z."/>
            <person name="Hofmann A."/>
            <person name="Sternberg P.W."/>
            <person name="Tan P."/>
            <person name="Wang J."/>
            <person name="Gasser R.B."/>
        </authorList>
    </citation>
    <scope>NUCLEOTIDE SEQUENCE [LARGE SCALE GENOMIC DNA]</scope>
</reference>
<sequence length="113" mass="13088">MFIKETAHKVAKSSSTANDRFRPSWGSSGRRSLRVSLNLNHLPIDLVLRETSTKSLVYDILQLNKLRTDHSCFNWHDIRDIAVYFQMSIFLENSPIWVQVEHEVDENSGIMPT</sequence>
<dbReference type="CTD" id="20318856"/>
<organism evidence="2 3">
    <name type="scientific">Opisthorchis viverrini</name>
    <name type="common">Southeast Asian liver fluke</name>
    <dbReference type="NCBI Taxonomy" id="6198"/>
    <lineage>
        <taxon>Eukaryota</taxon>
        <taxon>Metazoa</taxon>
        <taxon>Spiralia</taxon>
        <taxon>Lophotrochozoa</taxon>
        <taxon>Platyhelminthes</taxon>
        <taxon>Trematoda</taxon>
        <taxon>Digenea</taxon>
        <taxon>Opisthorchiida</taxon>
        <taxon>Opisthorchiata</taxon>
        <taxon>Opisthorchiidae</taxon>
        <taxon>Opisthorchis</taxon>
    </lineage>
</organism>
<name>A0A074ZN38_OPIVI</name>
<dbReference type="KEGG" id="ovi:T265_04674"/>
<dbReference type="Proteomes" id="UP000054324">
    <property type="component" value="Unassembled WGS sequence"/>
</dbReference>
<dbReference type="GeneID" id="20318856"/>
<protein>
    <submittedName>
        <fullName evidence="2">Uncharacterized protein</fullName>
    </submittedName>
</protein>